<gene>
    <name evidence="19" type="primary">cobS</name>
    <name evidence="20" type="ORF">FHS09_001362</name>
</gene>
<evidence type="ECO:0000313" key="20">
    <source>
        <dbReference type="EMBL" id="MBB3060543.1"/>
    </source>
</evidence>
<evidence type="ECO:0000256" key="19">
    <source>
        <dbReference type="HAMAP-Rule" id="MF_00719"/>
    </source>
</evidence>
<feature type="transmembrane region" description="Helical" evidence="19">
    <location>
        <begin position="167"/>
        <end position="188"/>
    </location>
</feature>
<dbReference type="Proteomes" id="UP000535937">
    <property type="component" value="Unassembled WGS sequence"/>
</dbReference>
<comment type="catalytic activity">
    <reaction evidence="17 19">
        <text>alpha-ribazole + adenosylcob(III)inamide-GDP = adenosylcob(III)alamin + GMP + H(+)</text>
        <dbReference type="Rhea" id="RHEA:16049"/>
        <dbReference type="ChEBI" id="CHEBI:10329"/>
        <dbReference type="ChEBI" id="CHEBI:15378"/>
        <dbReference type="ChEBI" id="CHEBI:18408"/>
        <dbReference type="ChEBI" id="CHEBI:58115"/>
        <dbReference type="ChEBI" id="CHEBI:60487"/>
        <dbReference type="EC" id="2.7.8.26"/>
    </reaction>
</comment>
<dbReference type="EMBL" id="JACHWZ010000005">
    <property type="protein sequence ID" value="MBB3060543.1"/>
    <property type="molecule type" value="Genomic_DNA"/>
</dbReference>
<keyword evidence="8 19" id="KW-0169">Cobalamin biosynthesis</keyword>
<evidence type="ECO:0000256" key="18">
    <source>
        <dbReference type="ARBA" id="ARBA00049504"/>
    </source>
</evidence>
<feature type="transmembrane region" description="Helical" evidence="19">
    <location>
        <begin position="54"/>
        <end position="75"/>
    </location>
</feature>
<comment type="subcellular location">
    <subcellularLocation>
        <location evidence="2 19">Cell membrane</location>
        <topology evidence="2 19">Multi-pass membrane protein</topology>
    </subcellularLocation>
</comment>
<evidence type="ECO:0000256" key="10">
    <source>
        <dbReference type="ARBA" id="ARBA00022692"/>
    </source>
</evidence>
<comment type="function">
    <text evidence="14 19">Joins adenosylcobinamide-GDP and alpha-ribazole to generate adenosylcobalamin (Ado-cobalamin). Also synthesizes adenosylcobalamin 5'-phosphate from adenosylcobinamide-GDP and alpha-ribazole 5'-phosphate.</text>
</comment>
<name>A0A7W4WA86_9GAMM</name>
<feature type="transmembrane region" description="Helical" evidence="19">
    <location>
        <begin position="134"/>
        <end position="155"/>
    </location>
</feature>
<accession>A0A7W4WA86</accession>
<evidence type="ECO:0000256" key="14">
    <source>
        <dbReference type="ARBA" id="ARBA00025228"/>
    </source>
</evidence>
<dbReference type="HAMAP" id="MF_00719">
    <property type="entry name" value="CobS"/>
    <property type="match status" value="1"/>
</dbReference>
<evidence type="ECO:0000256" key="4">
    <source>
        <dbReference type="ARBA" id="ARBA00010561"/>
    </source>
</evidence>
<evidence type="ECO:0000256" key="5">
    <source>
        <dbReference type="ARBA" id="ARBA00013200"/>
    </source>
</evidence>
<evidence type="ECO:0000256" key="9">
    <source>
        <dbReference type="ARBA" id="ARBA00022679"/>
    </source>
</evidence>
<dbReference type="InterPro" id="IPR003805">
    <property type="entry name" value="CobS"/>
</dbReference>
<evidence type="ECO:0000256" key="6">
    <source>
        <dbReference type="ARBA" id="ARBA00015850"/>
    </source>
</evidence>
<dbReference type="PANTHER" id="PTHR34148:SF1">
    <property type="entry name" value="ADENOSYLCOBINAMIDE-GDP RIBAZOLETRANSFERASE"/>
    <property type="match status" value="1"/>
</dbReference>
<protein>
    <recommendedName>
        <fullName evidence="6 19">Adenosylcobinamide-GDP ribazoletransferase</fullName>
        <ecNumber evidence="5 19">2.7.8.26</ecNumber>
    </recommendedName>
    <alternativeName>
        <fullName evidence="16 19">Cobalamin synthase</fullName>
    </alternativeName>
    <alternativeName>
        <fullName evidence="15 19">Cobalamin-5'-phosphate synthase</fullName>
    </alternativeName>
</protein>
<evidence type="ECO:0000256" key="17">
    <source>
        <dbReference type="ARBA" id="ARBA00048623"/>
    </source>
</evidence>
<feature type="transmembrane region" description="Helical" evidence="19">
    <location>
        <begin position="254"/>
        <end position="277"/>
    </location>
</feature>
<comment type="catalytic activity">
    <reaction evidence="18 19">
        <text>alpha-ribazole 5'-phosphate + adenosylcob(III)inamide-GDP = adenosylcob(III)alamin 5'-phosphate + GMP + H(+)</text>
        <dbReference type="Rhea" id="RHEA:23560"/>
        <dbReference type="ChEBI" id="CHEBI:15378"/>
        <dbReference type="ChEBI" id="CHEBI:57918"/>
        <dbReference type="ChEBI" id="CHEBI:58115"/>
        <dbReference type="ChEBI" id="CHEBI:60487"/>
        <dbReference type="ChEBI" id="CHEBI:60493"/>
        <dbReference type="EC" id="2.7.8.26"/>
    </reaction>
</comment>
<evidence type="ECO:0000256" key="12">
    <source>
        <dbReference type="ARBA" id="ARBA00022989"/>
    </source>
</evidence>
<feature type="transmembrane region" description="Helical" evidence="19">
    <location>
        <begin position="209"/>
        <end position="242"/>
    </location>
</feature>
<keyword evidence="10 19" id="KW-0812">Transmembrane</keyword>
<comment type="pathway">
    <text evidence="3 19">Cofactor biosynthesis; adenosylcobalamin biosynthesis; adenosylcobalamin from cob(II)yrinate a,c-diamide: step 7/7.</text>
</comment>
<dbReference type="RefSeq" id="WP_183458017.1">
    <property type="nucleotide sequence ID" value="NZ_JACHWZ010000005.1"/>
</dbReference>
<comment type="similarity">
    <text evidence="4 19">Belongs to the CobS family.</text>
</comment>
<evidence type="ECO:0000256" key="11">
    <source>
        <dbReference type="ARBA" id="ARBA00022842"/>
    </source>
</evidence>
<evidence type="ECO:0000256" key="3">
    <source>
        <dbReference type="ARBA" id="ARBA00004663"/>
    </source>
</evidence>
<evidence type="ECO:0000313" key="21">
    <source>
        <dbReference type="Proteomes" id="UP000535937"/>
    </source>
</evidence>
<keyword evidence="7 19" id="KW-1003">Cell membrane</keyword>
<evidence type="ECO:0000256" key="16">
    <source>
        <dbReference type="ARBA" id="ARBA00032853"/>
    </source>
</evidence>
<evidence type="ECO:0000256" key="8">
    <source>
        <dbReference type="ARBA" id="ARBA00022573"/>
    </source>
</evidence>
<dbReference type="UniPathway" id="UPA00148">
    <property type="reaction ID" value="UER00238"/>
</dbReference>
<evidence type="ECO:0000256" key="2">
    <source>
        <dbReference type="ARBA" id="ARBA00004651"/>
    </source>
</evidence>
<evidence type="ECO:0000256" key="1">
    <source>
        <dbReference type="ARBA" id="ARBA00001946"/>
    </source>
</evidence>
<comment type="caution">
    <text evidence="20">The sequence shown here is derived from an EMBL/GenBank/DDBJ whole genome shotgun (WGS) entry which is preliminary data.</text>
</comment>
<comment type="cofactor">
    <cofactor evidence="1 19">
        <name>Mg(2+)</name>
        <dbReference type="ChEBI" id="CHEBI:18420"/>
    </cofactor>
</comment>
<dbReference type="GO" id="GO:0008818">
    <property type="term" value="F:cobalamin 5'-phosphate synthase activity"/>
    <property type="evidence" value="ECO:0007669"/>
    <property type="project" value="UniProtKB-UniRule"/>
</dbReference>
<evidence type="ECO:0000256" key="7">
    <source>
        <dbReference type="ARBA" id="ARBA00022475"/>
    </source>
</evidence>
<keyword evidence="13 19" id="KW-0472">Membrane</keyword>
<dbReference type="EC" id="2.7.8.26" evidence="5 19"/>
<dbReference type="GO" id="GO:0009236">
    <property type="term" value="P:cobalamin biosynthetic process"/>
    <property type="evidence" value="ECO:0007669"/>
    <property type="project" value="UniProtKB-UniRule"/>
</dbReference>
<evidence type="ECO:0000256" key="13">
    <source>
        <dbReference type="ARBA" id="ARBA00023136"/>
    </source>
</evidence>
<keyword evidence="9 19" id="KW-0808">Transferase</keyword>
<dbReference type="Pfam" id="PF02654">
    <property type="entry name" value="CobS"/>
    <property type="match status" value="1"/>
</dbReference>
<dbReference type="NCBIfam" id="TIGR00317">
    <property type="entry name" value="cobS"/>
    <property type="match status" value="1"/>
</dbReference>
<dbReference type="PANTHER" id="PTHR34148">
    <property type="entry name" value="ADENOSYLCOBINAMIDE-GDP RIBAZOLETRANSFERASE"/>
    <property type="match status" value="1"/>
</dbReference>
<dbReference type="AlphaFoldDB" id="A0A7W4WA86"/>
<keyword evidence="12 19" id="KW-1133">Transmembrane helix</keyword>
<keyword evidence="21" id="KW-1185">Reference proteome</keyword>
<organism evidence="20 21">
    <name type="scientific">Microbulbifer rhizosphaerae</name>
    <dbReference type="NCBI Taxonomy" id="1562603"/>
    <lineage>
        <taxon>Bacteria</taxon>
        <taxon>Pseudomonadati</taxon>
        <taxon>Pseudomonadota</taxon>
        <taxon>Gammaproteobacteria</taxon>
        <taxon>Cellvibrionales</taxon>
        <taxon>Microbulbiferaceae</taxon>
        <taxon>Microbulbifer</taxon>
    </lineage>
</organism>
<sequence length="278" mass="30150">MYIRGKLRAGDKPYVRDQLRRGTEAFFYALMFLTRLPVERFVRSADTEVAARAVYFYPLVGALMGSLLLLSAIILAPLGTWLAAALVVTLWVLLTGALHLDGLADCMDGYYAGHKMADKSARRERILQVMRDPACGAVALVALLLVLLLKVVAVASLWEQDGGQEGSLLAVLLAPLLARTVVLPFMALADYARSEGVVAPAQTAGVQTLWLVALVTCALVSLLLGPLVAGVLFSALALLVLYWWRFWHEQIGGYTGDCLGALVELSELLVLILLVALW</sequence>
<feature type="transmembrane region" description="Helical" evidence="19">
    <location>
        <begin position="81"/>
        <end position="100"/>
    </location>
</feature>
<proteinExistence type="inferred from homology"/>
<reference evidence="20 21" key="1">
    <citation type="submission" date="2020-08" db="EMBL/GenBank/DDBJ databases">
        <title>Genomic Encyclopedia of Type Strains, Phase III (KMG-III): the genomes of soil and plant-associated and newly described type strains.</title>
        <authorList>
            <person name="Whitman W."/>
        </authorList>
    </citation>
    <scope>NUCLEOTIDE SEQUENCE [LARGE SCALE GENOMIC DNA]</scope>
    <source>
        <strain evidence="20 21">CECT 8799</strain>
    </source>
</reference>
<keyword evidence="11 19" id="KW-0460">Magnesium</keyword>
<dbReference type="GO" id="GO:0051073">
    <property type="term" value="F:adenosylcobinamide-GDP ribazoletransferase activity"/>
    <property type="evidence" value="ECO:0007669"/>
    <property type="project" value="UniProtKB-UniRule"/>
</dbReference>
<dbReference type="GO" id="GO:0005886">
    <property type="term" value="C:plasma membrane"/>
    <property type="evidence" value="ECO:0007669"/>
    <property type="project" value="UniProtKB-SubCell"/>
</dbReference>
<evidence type="ECO:0000256" key="15">
    <source>
        <dbReference type="ARBA" id="ARBA00032605"/>
    </source>
</evidence>